<sequence>MDVTGAMHGWYRDPDIEFPAPVDPDGELDAETHQEIRRNYAAMCENVDR</sequence>
<gene>
    <name evidence="1" type="ORF">HZS54_10715</name>
</gene>
<dbReference type="Proteomes" id="UP000509346">
    <property type="component" value="Chromosome"/>
</dbReference>
<dbReference type="AlphaFoldDB" id="A0A7D5TGU0"/>
<dbReference type="RefSeq" id="WP_179922524.1">
    <property type="nucleotide sequence ID" value="NZ_CP058909.1"/>
</dbReference>
<evidence type="ECO:0000313" key="1">
    <source>
        <dbReference type="EMBL" id="QLH82056.1"/>
    </source>
</evidence>
<accession>A0A7D5TGU0</accession>
<protein>
    <submittedName>
        <fullName evidence="1">Uncharacterized protein</fullName>
    </submittedName>
</protein>
<dbReference type="GeneID" id="56083066"/>
<dbReference type="KEGG" id="hpel:HZS54_10715"/>
<dbReference type="EMBL" id="CP058909">
    <property type="protein sequence ID" value="QLH82056.1"/>
    <property type="molecule type" value="Genomic_DNA"/>
</dbReference>
<proteinExistence type="predicted"/>
<evidence type="ECO:0000313" key="2">
    <source>
        <dbReference type="Proteomes" id="UP000509346"/>
    </source>
</evidence>
<name>A0A7D5TGU0_9EURY</name>
<reference evidence="1 2" key="1">
    <citation type="submission" date="2020-07" db="EMBL/GenBank/DDBJ databases">
        <title>Halosimplex litoreum sp. nov. and Halosimplex rubrum sp. nov., isolated from different salt environments.</title>
        <authorList>
            <person name="Cui H."/>
        </authorList>
    </citation>
    <scope>NUCLEOTIDE SEQUENCE [LARGE SCALE GENOMIC DNA]</scope>
    <source>
        <strain evidence="1 2">R2</strain>
    </source>
</reference>
<keyword evidence="2" id="KW-1185">Reference proteome</keyword>
<organism evidence="1 2">
    <name type="scientific">Halosimplex pelagicum</name>
    <dbReference type="NCBI Taxonomy" id="869886"/>
    <lineage>
        <taxon>Archaea</taxon>
        <taxon>Methanobacteriati</taxon>
        <taxon>Methanobacteriota</taxon>
        <taxon>Stenosarchaea group</taxon>
        <taxon>Halobacteria</taxon>
        <taxon>Halobacteriales</taxon>
        <taxon>Haloarculaceae</taxon>
        <taxon>Halosimplex</taxon>
    </lineage>
</organism>